<reference evidence="2 3" key="1">
    <citation type="submission" date="2019-07" db="EMBL/GenBank/DDBJ databases">
        <title>Whole genome shotgun sequence of Deinococcus cellulosilyticus NBRC 106333.</title>
        <authorList>
            <person name="Hosoyama A."/>
            <person name="Uohara A."/>
            <person name="Ohji S."/>
            <person name="Ichikawa N."/>
        </authorList>
    </citation>
    <scope>NUCLEOTIDE SEQUENCE [LARGE SCALE GENOMIC DNA]</scope>
    <source>
        <strain evidence="2 3">NBRC 106333</strain>
    </source>
</reference>
<dbReference type="SUPFAM" id="SSF116726">
    <property type="entry name" value="TrkA C-terminal domain-like"/>
    <property type="match status" value="1"/>
</dbReference>
<dbReference type="EMBL" id="BJXB01000009">
    <property type="protein sequence ID" value="GEM46804.1"/>
    <property type="molecule type" value="Genomic_DNA"/>
</dbReference>
<comment type="caution">
    <text evidence="2">The sequence shown here is derived from an EMBL/GenBank/DDBJ whole genome shotgun (WGS) entry which is preliminary data.</text>
</comment>
<dbReference type="Pfam" id="PF02080">
    <property type="entry name" value="TrkA_C"/>
    <property type="match status" value="1"/>
</dbReference>
<evidence type="ECO:0000313" key="3">
    <source>
        <dbReference type="Proteomes" id="UP000321306"/>
    </source>
</evidence>
<dbReference type="OrthoDB" id="67547at2"/>
<dbReference type="PIRSF" id="PIRSF005028">
    <property type="entry name" value="KhtT"/>
    <property type="match status" value="1"/>
</dbReference>
<sequence length="159" mass="17235">MVEVIESTLPGVGRKYIMKLRSGGSVTVISKPDGTREMYHFKGKDDIPCDTVQFNPEEAQQFATLLGANFSKPALKEEIELVLGKLQLEWITLSEGVSCVGHTLGELNLRALTGASVIAIMRGDEAIPNPQVSEVLQLGDTLVLIGNDLQIKKASVLLM</sequence>
<evidence type="ECO:0000313" key="2">
    <source>
        <dbReference type="EMBL" id="GEM46804.1"/>
    </source>
</evidence>
<dbReference type="Gene3D" id="3.30.70.1450">
    <property type="entry name" value="Regulator of K+ conductance, C-terminal domain"/>
    <property type="match status" value="1"/>
</dbReference>
<dbReference type="InterPro" id="IPR058776">
    <property type="entry name" value="KhtT-like_N"/>
</dbReference>
<dbReference type="PANTHER" id="PTHR30445:SF8">
    <property type="entry name" value="K(+)_H(+) ANTIPORTER SUBUNIT KHTT"/>
    <property type="match status" value="1"/>
</dbReference>
<dbReference type="InterPro" id="IPR006037">
    <property type="entry name" value="RCK_C"/>
</dbReference>
<gene>
    <name evidence="2" type="ORF">DC3_24390</name>
</gene>
<proteinExistence type="predicted"/>
<dbReference type="InterPro" id="IPR050144">
    <property type="entry name" value="AAE_transporter"/>
</dbReference>
<name>A0A511N1S4_DEIC1</name>
<dbReference type="InterPro" id="IPR036721">
    <property type="entry name" value="RCK_C_sf"/>
</dbReference>
<protein>
    <submittedName>
        <fullName evidence="2">Potassium transporter TrkA</fullName>
    </submittedName>
</protein>
<dbReference type="GO" id="GO:0006813">
    <property type="term" value="P:potassium ion transport"/>
    <property type="evidence" value="ECO:0007669"/>
    <property type="project" value="InterPro"/>
</dbReference>
<dbReference type="Proteomes" id="UP000321306">
    <property type="component" value="Unassembled WGS sequence"/>
</dbReference>
<dbReference type="AlphaFoldDB" id="A0A511N1S4"/>
<dbReference type="GO" id="GO:0008324">
    <property type="term" value="F:monoatomic cation transmembrane transporter activity"/>
    <property type="evidence" value="ECO:0007669"/>
    <property type="project" value="InterPro"/>
</dbReference>
<keyword evidence="3" id="KW-1185">Reference proteome</keyword>
<dbReference type="PROSITE" id="PS51202">
    <property type="entry name" value="RCK_C"/>
    <property type="match status" value="1"/>
</dbReference>
<feature type="domain" description="RCK C-terminal" evidence="1">
    <location>
        <begin position="76"/>
        <end position="159"/>
    </location>
</feature>
<dbReference type="PANTHER" id="PTHR30445">
    <property type="entry name" value="K(+)_H(+) ANTIPORTER SUBUNIT KHTT"/>
    <property type="match status" value="1"/>
</dbReference>
<organism evidence="2 3">
    <name type="scientific">Deinococcus cellulosilyticus (strain DSM 18568 / NBRC 106333 / KACC 11606 / 5516J-15)</name>
    <dbReference type="NCBI Taxonomy" id="1223518"/>
    <lineage>
        <taxon>Bacteria</taxon>
        <taxon>Thermotogati</taxon>
        <taxon>Deinococcota</taxon>
        <taxon>Deinococci</taxon>
        <taxon>Deinococcales</taxon>
        <taxon>Deinococcaceae</taxon>
        <taxon>Deinococcus</taxon>
    </lineage>
</organism>
<evidence type="ECO:0000259" key="1">
    <source>
        <dbReference type="PROSITE" id="PS51202"/>
    </source>
</evidence>
<dbReference type="RefSeq" id="WP_146884600.1">
    <property type="nucleotide sequence ID" value="NZ_BJXB01000009.1"/>
</dbReference>
<dbReference type="InterPro" id="IPR026278">
    <property type="entry name" value="KhtT"/>
</dbReference>
<dbReference type="Pfam" id="PF25991">
    <property type="entry name" value="KhtT_N"/>
    <property type="match status" value="1"/>
</dbReference>
<accession>A0A511N1S4</accession>